<dbReference type="EMBL" id="JALLPJ020000168">
    <property type="protein sequence ID" value="KAL3800105.1"/>
    <property type="molecule type" value="Genomic_DNA"/>
</dbReference>
<evidence type="ECO:0000313" key="5">
    <source>
        <dbReference type="Proteomes" id="UP001530400"/>
    </source>
</evidence>
<keyword evidence="3" id="KW-0732">Signal</keyword>
<accession>A0ABD3QI31</accession>
<reference evidence="4 5" key="1">
    <citation type="submission" date="2024-10" db="EMBL/GenBank/DDBJ databases">
        <title>Updated reference genomes for cyclostephanoid diatoms.</title>
        <authorList>
            <person name="Roberts W.R."/>
            <person name="Alverson A.J."/>
        </authorList>
    </citation>
    <scope>NUCLEOTIDE SEQUENCE [LARGE SCALE GENOMIC DNA]</scope>
    <source>
        <strain evidence="4 5">AJA010-31</strain>
    </source>
</reference>
<feature type="transmembrane region" description="Helical" evidence="2">
    <location>
        <begin position="653"/>
        <end position="676"/>
    </location>
</feature>
<organism evidence="4 5">
    <name type="scientific">Cyclotella atomus</name>
    <dbReference type="NCBI Taxonomy" id="382360"/>
    <lineage>
        <taxon>Eukaryota</taxon>
        <taxon>Sar</taxon>
        <taxon>Stramenopiles</taxon>
        <taxon>Ochrophyta</taxon>
        <taxon>Bacillariophyta</taxon>
        <taxon>Coscinodiscophyceae</taxon>
        <taxon>Thalassiosirophycidae</taxon>
        <taxon>Stephanodiscales</taxon>
        <taxon>Stephanodiscaceae</taxon>
        <taxon>Cyclotella</taxon>
    </lineage>
</organism>
<feature type="compositionally biased region" description="Low complexity" evidence="1">
    <location>
        <begin position="128"/>
        <end position="144"/>
    </location>
</feature>
<keyword evidence="2" id="KW-0812">Transmembrane</keyword>
<keyword evidence="2" id="KW-0472">Membrane</keyword>
<dbReference type="PANTHER" id="PTHR37467:SF1">
    <property type="entry name" value="EXPORTED CALCIUM-BINDING GLYCOPROTEIN"/>
    <property type="match status" value="1"/>
</dbReference>
<keyword evidence="2" id="KW-1133">Transmembrane helix</keyword>
<keyword evidence="5" id="KW-1185">Reference proteome</keyword>
<dbReference type="AlphaFoldDB" id="A0ABD3QI31"/>
<dbReference type="PANTHER" id="PTHR37467">
    <property type="entry name" value="EXPORTED CALCIUM-BINDING GLYCOPROTEIN-RELATED"/>
    <property type="match status" value="1"/>
</dbReference>
<name>A0ABD3QI31_9STRA</name>
<feature type="compositionally biased region" description="Pro residues" evidence="1">
    <location>
        <begin position="109"/>
        <end position="127"/>
    </location>
</feature>
<dbReference type="InterPro" id="IPR053180">
    <property type="entry name" value="Ca-binding_acidic-repeat"/>
</dbReference>
<proteinExistence type="predicted"/>
<gene>
    <name evidence="4" type="ORF">ACHAWO_012321</name>
</gene>
<sequence length="754" mass="79743">MTKYLIATSLLLAADPLHVASAKSRRRNYSREVRGGKRKLMASGWGGTGGMIGVVPTEEPTHGEDFFWGGEGENVAPPPVRVPTTPRPTSRLYVTMDPTKSPSTSPSVSPTPKPTPFPTNRPTPFPTWSPSWSPSMRPTRQPTNRPTPSPTNRPTPSPTPQPVNSLLIPSGWGSDVIGEIVETRSPTRRPVSSWGSGYADVTESGAEEGRDVTTSEFIDYGSGYSDSSGNSQASETVPVGQNGTIQVVVEMGSDGQSININVGSNFENGGETIMVDLPSAGQSSSTTTDATFMTYTSGSDAGGSGGQEDATDVYDYSGSTAAAVTSTIMSYGGFTTTGASSTIVSGSTDSTGAAAATSTIISDGGFTTTEASSTLISGGTDSTGTVQGVGSTIDLTNSTNCDDGVLFEEGDATDHNMTQDVFHTSSFSDNVTESSGNFTDLMNMTNATSNETLEESIANTGLNQHLSMMTYTCETLMNNNTNMTSEVISNENPVEIEFSYEVAVSQGVAVDDLVQTMDEKLPKHVGLEVLDCDGLREGRSLEQSVVNGIGNSPDFVTDQQCSYFTAQAGTLPADAECHVVNGRMTLYLNGTERATISEEVHALLEVALNKDAGEYLDAIQGLEGLHYDGVPTPEPVSLRSTGSDEESETLSPIWIGGITMISACSLAVFAAIIFMVRRKKAAKAPETFDKLQDDHSFDSTKDETAETRDFFVDIMINTDEYSFGSTLGNEAALGYVSSAKPGDIPSYMKNTEAF</sequence>
<evidence type="ECO:0000256" key="3">
    <source>
        <dbReference type="SAM" id="SignalP"/>
    </source>
</evidence>
<feature type="signal peptide" evidence="3">
    <location>
        <begin position="1"/>
        <end position="22"/>
    </location>
</feature>
<feature type="chain" id="PRO_5044880403" evidence="3">
    <location>
        <begin position="23"/>
        <end position="754"/>
    </location>
</feature>
<feature type="compositionally biased region" description="Low complexity" evidence="1">
    <location>
        <begin position="98"/>
        <end position="108"/>
    </location>
</feature>
<feature type="region of interest" description="Disordered" evidence="1">
    <location>
        <begin position="184"/>
        <end position="212"/>
    </location>
</feature>
<evidence type="ECO:0000256" key="2">
    <source>
        <dbReference type="SAM" id="Phobius"/>
    </source>
</evidence>
<feature type="compositionally biased region" description="Pro residues" evidence="1">
    <location>
        <begin position="145"/>
        <end position="161"/>
    </location>
</feature>
<evidence type="ECO:0000313" key="4">
    <source>
        <dbReference type="EMBL" id="KAL3800105.1"/>
    </source>
</evidence>
<comment type="caution">
    <text evidence="4">The sequence shown here is derived from an EMBL/GenBank/DDBJ whole genome shotgun (WGS) entry which is preliminary data.</text>
</comment>
<evidence type="ECO:0000256" key="1">
    <source>
        <dbReference type="SAM" id="MobiDB-lite"/>
    </source>
</evidence>
<protein>
    <submittedName>
        <fullName evidence="4">Uncharacterized protein</fullName>
    </submittedName>
</protein>
<dbReference type="Proteomes" id="UP001530400">
    <property type="component" value="Unassembled WGS sequence"/>
</dbReference>
<feature type="region of interest" description="Disordered" evidence="1">
    <location>
        <begin position="67"/>
        <end position="171"/>
    </location>
</feature>